<proteinExistence type="predicted"/>
<reference evidence="1 2" key="1">
    <citation type="journal article" date="2004" name="Science">
        <title>Illuminating the evolutionary history of chlamydiae.</title>
        <authorList>
            <person name="Horn M."/>
            <person name="Collingro A."/>
            <person name="Schmitz-Esser S."/>
            <person name="Beier C.L."/>
            <person name="Purkhold U."/>
            <person name="Fartmann B."/>
            <person name="Brandt P."/>
            <person name="Nyakatura G.J."/>
            <person name="Droege M."/>
            <person name="Frishman D."/>
            <person name="Rattei T."/>
            <person name="Mewes H."/>
            <person name="Wagner M."/>
        </authorList>
    </citation>
    <scope>NUCLEOTIDE SEQUENCE [LARGE SCALE GENOMIC DNA]</scope>
    <source>
        <strain evidence="1 2">UWE25</strain>
    </source>
</reference>
<sequence length="81" mass="9671">MKTVNLSELATVLYSKAKIDSNFKRIQRFFNWLTSLNDYQEVITDLVIIILDLKNKKNDLALDRTDWKFGKKTHQYFDLRS</sequence>
<dbReference type="KEGG" id="pcu:PC_RS04875"/>
<evidence type="ECO:0000313" key="1">
    <source>
        <dbReference type="EMBL" id="SPJ31757.1"/>
    </source>
</evidence>
<dbReference type="Proteomes" id="UP000000529">
    <property type="component" value="Chromosome"/>
</dbReference>
<accession>A0A2P9HAJ5</accession>
<dbReference type="RefSeq" id="WP_044044972.1">
    <property type="nucleotide sequence ID" value="NC_005861.2"/>
</dbReference>
<gene>
    <name evidence="1" type="ORF">PC_RS04875</name>
</gene>
<evidence type="ECO:0008006" key="3">
    <source>
        <dbReference type="Google" id="ProtNLM"/>
    </source>
</evidence>
<dbReference type="AlphaFoldDB" id="A0A2P9HAJ5"/>
<protein>
    <recommendedName>
        <fullName evidence="3">Transposase IS4-like domain-containing protein</fullName>
    </recommendedName>
</protein>
<dbReference type="OrthoDB" id="58819at2"/>
<evidence type="ECO:0000313" key="2">
    <source>
        <dbReference type="Proteomes" id="UP000000529"/>
    </source>
</evidence>
<organism evidence="1 2">
    <name type="scientific">Protochlamydia amoebophila (strain UWE25)</name>
    <dbReference type="NCBI Taxonomy" id="264201"/>
    <lineage>
        <taxon>Bacteria</taxon>
        <taxon>Pseudomonadati</taxon>
        <taxon>Chlamydiota</taxon>
        <taxon>Chlamydiia</taxon>
        <taxon>Parachlamydiales</taxon>
        <taxon>Parachlamydiaceae</taxon>
        <taxon>Candidatus Protochlamydia</taxon>
    </lineage>
</organism>
<dbReference type="STRING" id="264201.pc1013"/>
<name>A0A2P9HAJ5_PARUW</name>
<dbReference type="EMBL" id="BX908798">
    <property type="protein sequence ID" value="SPJ31757.1"/>
    <property type="molecule type" value="Genomic_DNA"/>
</dbReference>
<keyword evidence="2" id="KW-1185">Reference proteome</keyword>